<protein>
    <recommendedName>
        <fullName evidence="1">PAS domain-containing protein</fullName>
    </recommendedName>
</protein>
<dbReference type="Proteomes" id="UP000191663">
    <property type="component" value="Unassembled WGS sequence"/>
</dbReference>
<sequence>MGSCSDNHIDGYLKILMELPDIVYRIDPDGYFRFLNESISVLGYKPEELIGKHFSTIVHPDDVKSFSRIYVLPKYRGRVTGPAGAPKLFDERRTGARKTRDLIIRLLPK</sequence>
<dbReference type="Gene3D" id="3.30.450.20">
    <property type="entry name" value="PAS domain"/>
    <property type="match status" value="1"/>
</dbReference>
<feature type="non-terminal residue" evidence="2">
    <location>
        <position position="109"/>
    </location>
</feature>
<dbReference type="InterPro" id="IPR013656">
    <property type="entry name" value="PAS_4"/>
</dbReference>
<feature type="domain" description="PAS" evidence="1">
    <location>
        <begin position="40"/>
        <end position="62"/>
    </location>
</feature>
<reference evidence="3" key="1">
    <citation type="submission" date="2017-01" db="EMBL/GenBank/DDBJ databases">
        <title>Novel pathways for hydrocarbon cycling and metabolic interdependencies in hydrothermal sediment communities.</title>
        <authorList>
            <person name="Dombrowski N."/>
            <person name="Seitz K."/>
            <person name="Teske A."/>
            <person name="Baker B."/>
        </authorList>
    </citation>
    <scope>NUCLEOTIDE SEQUENCE [LARGE SCALE GENOMIC DNA]</scope>
</reference>
<evidence type="ECO:0000313" key="2">
    <source>
        <dbReference type="EMBL" id="OPX17615.1"/>
    </source>
</evidence>
<dbReference type="SUPFAM" id="SSF55785">
    <property type="entry name" value="PYP-like sensor domain (PAS domain)"/>
    <property type="match status" value="1"/>
</dbReference>
<dbReference type="AlphaFoldDB" id="A0A1V4QFF7"/>
<organism evidence="2 3">
    <name type="scientific">candidate division WOR-3 bacterium 4484_100</name>
    <dbReference type="NCBI Taxonomy" id="1936077"/>
    <lineage>
        <taxon>Bacteria</taxon>
        <taxon>Bacteria division WOR-3</taxon>
    </lineage>
</organism>
<name>A0A1V4QFF7_UNCW3</name>
<dbReference type="CDD" id="cd00130">
    <property type="entry name" value="PAS"/>
    <property type="match status" value="1"/>
</dbReference>
<accession>A0A1V4QFF7</accession>
<dbReference type="EMBL" id="MUKB01000101">
    <property type="protein sequence ID" value="OPX17615.1"/>
    <property type="molecule type" value="Genomic_DNA"/>
</dbReference>
<proteinExistence type="predicted"/>
<dbReference type="PROSITE" id="PS50112">
    <property type="entry name" value="PAS"/>
    <property type="match status" value="1"/>
</dbReference>
<evidence type="ECO:0000313" key="3">
    <source>
        <dbReference type="Proteomes" id="UP000191663"/>
    </source>
</evidence>
<gene>
    <name evidence="2" type="ORF">BXT86_05575</name>
</gene>
<dbReference type="InterPro" id="IPR035965">
    <property type="entry name" value="PAS-like_dom_sf"/>
</dbReference>
<dbReference type="NCBIfam" id="TIGR00229">
    <property type="entry name" value="sensory_box"/>
    <property type="match status" value="1"/>
</dbReference>
<evidence type="ECO:0000259" key="1">
    <source>
        <dbReference type="PROSITE" id="PS50112"/>
    </source>
</evidence>
<dbReference type="InterPro" id="IPR000014">
    <property type="entry name" value="PAS"/>
</dbReference>
<comment type="caution">
    <text evidence="2">The sequence shown here is derived from an EMBL/GenBank/DDBJ whole genome shotgun (WGS) entry which is preliminary data.</text>
</comment>
<dbReference type="Pfam" id="PF08448">
    <property type="entry name" value="PAS_4"/>
    <property type="match status" value="1"/>
</dbReference>